<feature type="chain" id="PRO_5015117759" evidence="2">
    <location>
        <begin position="25"/>
        <end position="117"/>
    </location>
</feature>
<comment type="caution">
    <text evidence="3">The sequence shown here is derived from an EMBL/GenBank/DDBJ whole genome shotgun (WGS) entry which is preliminary data.</text>
</comment>
<keyword evidence="2" id="KW-0732">Signal</keyword>
<keyword evidence="4" id="KW-1185">Reference proteome</keyword>
<evidence type="ECO:0000313" key="3">
    <source>
        <dbReference type="EMBL" id="PON82726.1"/>
    </source>
</evidence>
<proteinExistence type="predicted"/>
<sequence length="117" mass="13045">MQFYQIYMRMLCILLEYATTSVCGGSHKSNADDGGDVTILIIQFYPPPPPPLTCIPSLLTLSRNPKLRAIPSLANDLETIFHMICITDDKEPSQVLSKRTCQEQPKSPSIEKECSCP</sequence>
<accession>A0A2P5EB35</accession>
<feature type="region of interest" description="Disordered" evidence="1">
    <location>
        <begin position="97"/>
        <end position="117"/>
    </location>
</feature>
<evidence type="ECO:0000313" key="4">
    <source>
        <dbReference type="Proteomes" id="UP000237000"/>
    </source>
</evidence>
<evidence type="ECO:0000256" key="2">
    <source>
        <dbReference type="SAM" id="SignalP"/>
    </source>
</evidence>
<dbReference type="OrthoDB" id="6270329at2759"/>
<gene>
    <name evidence="3" type="ORF">TorRG33x02_215020</name>
</gene>
<name>A0A2P5EB35_TREOI</name>
<reference evidence="4" key="1">
    <citation type="submission" date="2016-06" db="EMBL/GenBank/DDBJ databases">
        <title>Parallel loss of symbiosis genes in relatives of nitrogen-fixing non-legume Parasponia.</title>
        <authorList>
            <person name="Van Velzen R."/>
            <person name="Holmer R."/>
            <person name="Bu F."/>
            <person name="Rutten L."/>
            <person name="Van Zeijl A."/>
            <person name="Liu W."/>
            <person name="Santuari L."/>
            <person name="Cao Q."/>
            <person name="Sharma T."/>
            <person name="Shen D."/>
            <person name="Roswanjaya Y."/>
            <person name="Wardhani T."/>
            <person name="Kalhor M.S."/>
            <person name="Jansen J."/>
            <person name="Van den Hoogen J."/>
            <person name="Gungor B."/>
            <person name="Hartog M."/>
            <person name="Hontelez J."/>
            <person name="Verver J."/>
            <person name="Yang W.-C."/>
            <person name="Schijlen E."/>
            <person name="Repin R."/>
            <person name="Schilthuizen M."/>
            <person name="Schranz E."/>
            <person name="Heidstra R."/>
            <person name="Miyata K."/>
            <person name="Fedorova E."/>
            <person name="Kohlen W."/>
            <person name="Bisseling T."/>
            <person name="Smit S."/>
            <person name="Geurts R."/>
        </authorList>
    </citation>
    <scope>NUCLEOTIDE SEQUENCE [LARGE SCALE GENOMIC DNA]</scope>
    <source>
        <strain evidence="4">cv. RG33-2</strain>
    </source>
</reference>
<evidence type="ECO:0000256" key="1">
    <source>
        <dbReference type="SAM" id="MobiDB-lite"/>
    </source>
</evidence>
<dbReference type="AlphaFoldDB" id="A0A2P5EB35"/>
<dbReference type="Proteomes" id="UP000237000">
    <property type="component" value="Unassembled WGS sequence"/>
</dbReference>
<dbReference type="InParanoid" id="A0A2P5EB35"/>
<organism evidence="3 4">
    <name type="scientific">Trema orientale</name>
    <name type="common">Charcoal tree</name>
    <name type="synonym">Celtis orientalis</name>
    <dbReference type="NCBI Taxonomy" id="63057"/>
    <lineage>
        <taxon>Eukaryota</taxon>
        <taxon>Viridiplantae</taxon>
        <taxon>Streptophyta</taxon>
        <taxon>Embryophyta</taxon>
        <taxon>Tracheophyta</taxon>
        <taxon>Spermatophyta</taxon>
        <taxon>Magnoliopsida</taxon>
        <taxon>eudicotyledons</taxon>
        <taxon>Gunneridae</taxon>
        <taxon>Pentapetalae</taxon>
        <taxon>rosids</taxon>
        <taxon>fabids</taxon>
        <taxon>Rosales</taxon>
        <taxon>Cannabaceae</taxon>
        <taxon>Trema</taxon>
    </lineage>
</organism>
<protein>
    <submittedName>
        <fullName evidence="3">Uncharacterized protein</fullName>
    </submittedName>
</protein>
<feature type="signal peptide" evidence="2">
    <location>
        <begin position="1"/>
        <end position="24"/>
    </location>
</feature>
<dbReference type="EMBL" id="JXTC01000189">
    <property type="protein sequence ID" value="PON82726.1"/>
    <property type="molecule type" value="Genomic_DNA"/>
</dbReference>
<feature type="compositionally biased region" description="Polar residues" evidence="1">
    <location>
        <begin position="97"/>
        <end position="107"/>
    </location>
</feature>